<proteinExistence type="predicted"/>
<accession>A0AAW0DSL4</accession>
<dbReference type="AlphaFoldDB" id="A0AAW0DSL4"/>
<keyword evidence="3" id="KW-1185">Reference proteome</keyword>
<gene>
    <name evidence="2" type="ORF">R3P38DRAFT_3254501</name>
</gene>
<evidence type="ECO:0000313" key="2">
    <source>
        <dbReference type="EMBL" id="KAK7053966.1"/>
    </source>
</evidence>
<name>A0AAW0DSL4_9AGAR</name>
<protein>
    <submittedName>
        <fullName evidence="2">Uncharacterized protein</fullName>
    </submittedName>
</protein>
<dbReference type="EMBL" id="JAWWNJ010000006">
    <property type="protein sequence ID" value="KAK7053966.1"/>
    <property type="molecule type" value="Genomic_DNA"/>
</dbReference>
<reference evidence="2 3" key="1">
    <citation type="journal article" date="2024" name="J Genomics">
        <title>Draft genome sequencing and assembly of Favolaschia claudopus CIRM-BRFM 2984 isolated from oak limbs.</title>
        <authorList>
            <person name="Navarro D."/>
            <person name="Drula E."/>
            <person name="Chaduli D."/>
            <person name="Cazenave R."/>
            <person name="Ahrendt S."/>
            <person name="Wang J."/>
            <person name="Lipzen A."/>
            <person name="Daum C."/>
            <person name="Barry K."/>
            <person name="Grigoriev I.V."/>
            <person name="Favel A."/>
            <person name="Rosso M.N."/>
            <person name="Martin F."/>
        </authorList>
    </citation>
    <scope>NUCLEOTIDE SEQUENCE [LARGE SCALE GENOMIC DNA]</scope>
    <source>
        <strain evidence="2 3">CIRM-BRFM 2984</strain>
    </source>
</reference>
<comment type="caution">
    <text evidence="2">The sequence shown here is derived from an EMBL/GenBank/DDBJ whole genome shotgun (WGS) entry which is preliminary data.</text>
</comment>
<feature type="coiled-coil region" evidence="1">
    <location>
        <begin position="267"/>
        <end position="294"/>
    </location>
</feature>
<sequence>MTSSLLSWHCFPPSSFLSPSSFALVTRSLAECLMQLHLLTSAGPSSRNLCGASSHFSFAKRIIMQAAYGRWTTGMHGYEGFALNCGTRTTKEEIGVLIPMISCYVNKETITTHPWSPARDRALKIDVVQAGGNPIAAAMREWVEYYNAPQNPVPPRPPQYYQQRLADLYSRLTEKAAHKREVDIVASNPAPVPTHAHKHYEKKRGALYARLARKQALKIKIAKLDELRKRAVAASTRQWPPSRSHPLHPDNLALEATRQREEMHRVAQEEARRAAEASERRAEAEARVAHLVELREAGRFRLAKRFL</sequence>
<organism evidence="2 3">
    <name type="scientific">Favolaschia claudopus</name>
    <dbReference type="NCBI Taxonomy" id="2862362"/>
    <lineage>
        <taxon>Eukaryota</taxon>
        <taxon>Fungi</taxon>
        <taxon>Dikarya</taxon>
        <taxon>Basidiomycota</taxon>
        <taxon>Agaricomycotina</taxon>
        <taxon>Agaricomycetes</taxon>
        <taxon>Agaricomycetidae</taxon>
        <taxon>Agaricales</taxon>
        <taxon>Marasmiineae</taxon>
        <taxon>Mycenaceae</taxon>
        <taxon>Favolaschia</taxon>
    </lineage>
</organism>
<keyword evidence="1" id="KW-0175">Coiled coil</keyword>
<dbReference type="Proteomes" id="UP001362999">
    <property type="component" value="Unassembled WGS sequence"/>
</dbReference>
<evidence type="ECO:0000256" key="1">
    <source>
        <dbReference type="SAM" id="Coils"/>
    </source>
</evidence>
<evidence type="ECO:0000313" key="3">
    <source>
        <dbReference type="Proteomes" id="UP001362999"/>
    </source>
</evidence>